<organism evidence="2 3">
    <name type="scientific">Sporidiobolus salmonicolor</name>
    <name type="common">Yeast-like fungus</name>
    <name type="synonym">Sporobolomyces salmonicolor</name>
    <dbReference type="NCBI Taxonomy" id="5005"/>
    <lineage>
        <taxon>Eukaryota</taxon>
        <taxon>Fungi</taxon>
        <taxon>Dikarya</taxon>
        <taxon>Basidiomycota</taxon>
        <taxon>Pucciniomycotina</taxon>
        <taxon>Microbotryomycetes</taxon>
        <taxon>Sporidiobolales</taxon>
        <taxon>Sporidiobolaceae</taxon>
        <taxon>Sporobolomyces</taxon>
    </lineage>
</organism>
<feature type="compositionally biased region" description="Low complexity" evidence="1">
    <location>
        <begin position="1019"/>
        <end position="1029"/>
    </location>
</feature>
<dbReference type="EMBL" id="CENE01000016">
    <property type="protein sequence ID" value="CEQ41686.1"/>
    <property type="molecule type" value="Genomic_DNA"/>
</dbReference>
<evidence type="ECO:0000313" key="3">
    <source>
        <dbReference type="Proteomes" id="UP000243876"/>
    </source>
</evidence>
<gene>
    <name evidence="2" type="primary">SPOSA6832_03425</name>
</gene>
<dbReference type="Proteomes" id="UP000243876">
    <property type="component" value="Unassembled WGS sequence"/>
</dbReference>
<dbReference type="Gene3D" id="2.120.10.80">
    <property type="entry name" value="Kelch-type beta propeller"/>
    <property type="match status" value="1"/>
</dbReference>
<proteinExistence type="predicted"/>
<evidence type="ECO:0000256" key="1">
    <source>
        <dbReference type="SAM" id="MobiDB-lite"/>
    </source>
</evidence>
<keyword evidence="3" id="KW-1185">Reference proteome</keyword>
<feature type="non-terminal residue" evidence="2">
    <location>
        <position position="1"/>
    </location>
</feature>
<dbReference type="InterPro" id="IPR015915">
    <property type="entry name" value="Kelch-typ_b-propeller"/>
</dbReference>
<feature type="compositionally biased region" description="Polar residues" evidence="1">
    <location>
        <begin position="713"/>
        <end position="730"/>
    </location>
</feature>
<dbReference type="OrthoDB" id="432528at2759"/>
<dbReference type="SUPFAM" id="SSF117281">
    <property type="entry name" value="Kelch motif"/>
    <property type="match status" value="1"/>
</dbReference>
<protein>
    <submittedName>
        <fullName evidence="2">SPOSA6832_03425-mRNA-1:cds</fullName>
    </submittedName>
</protein>
<feature type="region of interest" description="Disordered" evidence="1">
    <location>
        <begin position="892"/>
        <end position="1060"/>
    </location>
</feature>
<name>A0A0D6EPB2_SPOSA</name>
<feature type="compositionally biased region" description="Polar residues" evidence="1">
    <location>
        <begin position="942"/>
        <end position="952"/>
    </location>
</feature>
<feature type="region of interest" description="Disordered" evidence="1">
    <location>
        <begin position="1"/>
        <end position="23"/>
    </location>
</feature>
<dbReference type="AlphaFoldDB" id="A0A0D6EPB2"/>
<accession>A0A0D6EPB2</accession>
<sequence length="1060" mass="109592">MGDRGAVGGTGAQEGRGSSGGWGSLWNAQGGAFGVRAQTTEGAVGRWAQSSALLTPSDDPTLLVVSGKTAVAGQTITSTPSTSSAISLSLAEPILNLASPPWTDLSSTGPISAYGSLVPLSSSSALFFGGDATGDPTESVQTANDSSWLLSLSSTSASSSAPSLTAAWTHEAASSWPSQPQRRESAYIASATNGTLSRVWIFGGVRADGSGTAFSELWELQVPVSSTDGSPSASRAQWAAWGGKGGPPAMYDGTAVLVPSSTSGGQPSIYLVGGVQMQNGAESIVPLSSVWAYTPTDALAGGSWSQMSVSNAPTGRRGHVAVGVGNGKIWIQGGRSADGTQVMSDGAVLDTKKGRWTTTSEGEQVWGHAAAMVGETVVLTYGYGLNAPASTALSVYSPSNDTWLNAYYPSFITVVSNPKASGSSSSGSSASSSVDWISVSSFSASTASASPPSGSGSGSGTPSKSLIAGAVVGSLLGALALVVAGGYAVKRTRDNHSRYGSSFASGRYTGDGSDGGGLMAEHCYAGGYASSEAYNSEKALPVAPMSLGRAGGGVRGAFAALLGSPRAHVRPSERKRRFDMLQDEGSDVLDAEMGKEGWTRFEDDEALEEEGSPSLRGRGGMAIWEGFGGMAAGAGRLGDSLKSSRSYLGGALGGFIGLAGDDQRVEAGRDHHHAYADLPQPDRTYADPALTPIAEWEEDDARSETDDMHTLESALTHSSGTHQTASTLPTSREDAPTKPSRIVRPFSPSSSLYGSTFAAQQPFPVTRSSSASSVFLHRHNSSWWSRLNLAKPLASDIPTPTALEAIRDPTPAPSLAAIVESDPFVDSPPDAPDCRARSITRPDEHGRLDDKALHLARGEHDRSLSSNVSEVTATSSVLEERMRNMDVVQRVRTGSGGASSTEVTPTMGGTDSGTFGRLPDASDPFADSNTPNQGSVVWAGSQIATPALSHSASTPPPPVPPLPSILPPTPSRIAPESPRRTRLIGPRPQPSSPLPSSPFAIPRSSSVKDLVAHIERRSSSTSLPSSSPIFTPPSPVKRRQKIEHGLAKRQQLYVANPDHE</sequence>
<evidence type="ECO:0000313" key="2">
    <source>
        <dbReference type="EMBL" id="CEQ41686.1"/>
    </source>
</evidence>
<feature type="compositionally biased region" description="Pro residues" evidence="1">
    <location>
        <begin position="987"/>
        <end position="996"/>
    </location>
</feature>
<reference evidence="3" key="1">
    <citation type="submission" date="2015-02" db="EMBL/GenBank/DDBJ databases">
        <authorList>
            <person name="Gon?alves P."/>
        </authorList>
    </citation>
    <scope>NUCLEOTIDE SEQUENCE [LARGE SCALE GENOMIC DNA]</scope>
</reference>
<feature type="region of interest" description="Disordered" evidence="1">
    <location>
        <begin position="699"/>
        <end position="746"/>
    </location>
</feature>
<feature type="compositionally biased region" description="Polar residues" evidence="1">
    <location>
        <begin position="898"/>
        <end position="913"/>
    </location>
</feature>
<feature type="compositionally biased region" description="Pro residues" evidence="1">
    <location>
        <begin position="954"/>
        <end position="970"/>
    </location>
</feature>